<reference evidence="2 3" key="1">
    <citation type="journal article" date="2023" name="Sci. Data">
        <title>Genome assembly of the Korean intertidal mud-creeper Batillaria attramentaria.</title>
        <authorList>
            <person name="Patra A.K."/>
            <person name="Ho P.T."/>
            <person name="Jun S."/>
            <person name="Lee S.J."/>
            <person name="Kim Y."/>
            <person name="Won Y.J."/>
        </authorList>
    </citation>
    <scope>NUCLEOTIDE SEQUENCE [LARGE SCALE GENOMIC DNA]</scope>
    <source>
        <strain evidence="2">Wonlab-2016</strain>
    </source>
</reference>
<name>A0ABD0JNA3_9CAEN</name>
<dbReference type="AlphaFoldDB" id="A0ABD0JNA3"/>
<dbReference type="EMBL" id="JACVVK020000380">
    <property type="protein sequence ID" value="KAK7476276.1"/>
    <property type="molecule type" value="Genomic_DNA"/>
</dbReference>
<dbReference type="Proteomes" id="UP001519460">
    <property type="component" value="Unassembled WGS sequence"/>
</dbReference>
<feature type="non-terminal residue" evidence="2">
    <location>
        <position position="58"/>
    </location>
</feature>
<feature type="region of interest" description="Disordered" evidence="1">
    <location>
        <begin position="34"/>
        <end position="58"/>
    </location>
</feature>
<evidence type="ECO:0000313" key="2">
    <source>
        <dbReference type="EMBL" id="KAK7476276.1"/>
    </source>
</evidence>
<evidence type="ECO:0000256" key="1">
    <source>
        <dbReference type="SAM" id="MobiDB-lite"/>
    </source>
</evidence>
<accession>A0ABD0JNA3</accession>
<gene>
    <name evidence="2" type="ORF">BaRGS_00032469</name>
</gene>
<comment type="caution">
    <text evidence="2">The sequence shown here is derived from an EMBL/GenBank/DDBJ whole genome shotgun (WGS) entry which is preliminary data.</text>
</comment>
<keyword evidence="3" id="KW-1185">Reference proteome</keyword>
<sequence>MTLKKEGAETSRKLIRPYSPTTAIVATSISHLRSSESVSHPIIDHCQGGQRGADRIQR</sequence>
<evidence type="ECO:0000313" key="3">
    <source>
        <dbReference type="Proteomes" id="UP001519460"/>
    </source>
</evidence>
<organism evidence="2 3">
    <name type="scientific">Batillaria attramentaria</name>
    <dbReference type="NCBI Taxonomy" id="370345"/>
    <lineage>
        <taxon>Eukaryota</taxon>
        <taxon>Metazoa</taxon>
        <taxon>Spiralia</taxon>
        <taxon>Lophotrochozoa</taxon>
        <taxon>Mollusca</taxon>
        <taxon>Gastropoda</taxon>
        <taxon>Caenogastropoda</taxon>
        <taxon>Sorbeoconcha</taxon>
        <taxon>Cerithioidea</taxon>
        <taxon>Batillariidae</taxon>
        <taxon>Batillaria</taxon>
    </lineage>
</organism>
<protein>
    <submittedName>
        <fullName evidence="2">Uncharacterized protein</fullName>
    </submittedName>
</protein>
<proteinExistence type="predicted"/>